<reference evidence="2" key="1">
    <citation type="submission" date="2023-07" db="EMBL/GenBank/DDBJ databases">
        <title>Chromosome-level Genome Assembly of Striped Snakehead (Channa striata).</title>
        <authorList>
            <person name="Liu H."/>
        </authorList>
    </citation>
    <scope>NUCLEOTIDE SEQUENCE</scope>
    <source>
        <strain evidence="2">Gz</strain>
        <tissue evidence="2">Muscle</tissue>
    </source>
</reference>
<comment type="caution">
    <text evidence="2">The sequence shown here is derived from an EMBL/GenBank/DDBJ whole genome shotgun (WGS) entry which is preliminary data.</text>
</comment>
<name>A0AA88LJ95_CHASR</name>
<evidence type="ECO:0000313" key="2">
    <source>
        <dbReference type="EMBL" id="KAK2814640.1"/>
    </source>
</evidence>
<evidence type="ECO:0000313" key="3">
    <source>
        <dbReference type="Proteomes" id="UP001187415"/>
    </source>
</evidence>
<accession>A0AA88LJ95</accession>
<feature type="compositionally biased region" description="Polar residues" evidence="1">
    <location>
        <begin position="1"/>
        <end position="20"/>
    </location>
</feature>
<dbReference type="Proteomes" id="UP001187415">
    <property type="component" value="Unassembled WGS sequence"/>
</dbReference>
<dbReference type="AlphaFoldDB" id="A0AA88LJ95"/>
<proteinExistence type="predicted"/>
<keyword evidence="3" id="KW-1185">Reference proteome</keyword>
<sequence length="257" mass="27934">MTTLGTQRYTACSARDSSLSRLAPTPPPRPLGIPPGPGLHEGSGDCALPSPRARSTNARSCRASSIPRWHPVPPGLSSLARGARGATYAGERRFDNCPHEDNLFFQRIAEVATPPRPRTPRPGIAAKSAFLPPIKRTAPPDSESGRSSDPPSPRPSPPLRPSPSMCMTPRPDSASRPPGSDGGSSWPCLRQTPFVCDIVEKVLRDPRFLHDDEPTVPFPVIIQQAHNAAERRRLDPIQHHDLRWHLCSLPHTQSAAL</sequence>
<feature type="compositionally biased region" description="Polar residues" evidence="1">
    <location>
        <begin position="53"/>
        <end position="63"/>
    </location>
</feature>
<feature type="region of interest" description="Disordered" evidence="1">
    <location>
        <begin position="110"/>
        <end position="186"/>
    </location>
</feature>
<protein>
    <submittedName>
        <fullName evidence="2">Uncharacterized protein</fullName>
    </submittedName>
</protein>
<feature type="compositionally biased region" description="Pro residues" evidence="1">
    <location>
        <begin position="150"/>
        <end position="161"/>
    </location>
</feature>
<feature type="compositionally biased region" description="Low complexity" evidence="1">
    <location>
        <begin position="139"/>
        <end position="149"/>
    </location>
</feature>
<dbReference type="EMBL" id="JAUPFM010000031">
    <property type="protein sequence ID" value="KAK2814640.1"/>
    <property type="molecule type" value="Genomic_DNA"/>
</dbReference>
<gene>
    <name evidence="2" type="ORF">Q5P01_001020</name>
</gene>
<feature type="region of interest" description="Disordered" evidence="1">
    <location>
        <begin position="1"/>
        <end position="86"/>
    </location>
</feature>
<organism evidence="2 3">
    <name type="scientific">Channa striata</name>
    <name type="common">Snakehead murrel</name>
    <name type="synonym">Ophicephalus striatus</name>
    <dbReference type="NCBI Taxonomy" id="64152"/>
    <lineage>
        <taxon>Eukaryota</taxon>
        <taxon>Metazoa</taxon>
        <taxon>Chordata</taxon>
        <taxon>Craniata</taxon>
        <taxon>Vertebrata</taxon>
        <taxon>Euteleostomi</taxon>
        <taxon>Actinopterygii</taxon>
        <taxon>Neopterygii</taxon>
        <taxon>Teleostei</taxon>
        <taxon>Neoteleostei</taxon>
        <taxon>Acanthomorphata</taxon>
        <taxon>Anabantaria</taxon>
        <taxon>Anabantiformes</taxon>
        <taxon>Channoidei</taxon>
        <taxon>Channidae</taxon>
        <taxon>Channa</taxon>
    </lineage>
</organism>
<feature type="compositionally biased region" description="Pro residues" evidence="1">
    <location>
        <begin position="24"/>
        <end position="37"/>
    </location>
</feature>
<evidence type="ECO:0000256" key="1">
    <source>
        <dbReference type="SAM" id="MobiDB-lite"/>
    </source>
</evidence>